<sequence length="655" mass="69399">MVTDMNPAAWAGVAAAALAAVAGAAWAWHRRSGRVAAAATTAATPPSSDSLTGLPTRERFEALLNERSVALEKSGRDGCLMVVGLDDLRLLRDDAGAPEAELALAAAATLLRQNVGATTPLARVDADTFALWLDAPREAAEKLATRLVEAFDAPLQAGGRECRVGVSIGVALAPEHGSGIRLLGRAAAAMQSVRRSGGHAHAVFDARIDANHNEELLIARELQHAVVKRQLELFFQPRIDASTLQVTAVEALLRWRHPNLGPVSPARFIPIAERHGLIETIGGWALDAALRQPHCGAKAGLKLRVAVNVSGVQFRQDDFASRLERGLKAHGIPADALICELTQAVAMENTEATRRAFARLGKLGVPVAIDDFAASAAGRPRAVAPAGARAADRPGHRGGAAPQRRRARDGRECGAGGEGAGPERGRRRRRDGGAARCGGAPGLPPAAGLHGGAADERTRRGAVGGRRAEHAGADPATQRLQGHAADGRTCRANRLRGHAHLAAALSARSALRPGGASRAFHRRRLQCLGTQRDGRSHDGRAPTQEFFRASLSHRHGRASRALFVRPRPDQQRHHLRPARPGRDQGQRRHRHQPGRPRYLRSLDTRPASTSRWPSAATKTWAAASRRSSRSSTASTPTPAPSTAPIRSGTAAPTCS</sequence>
<feature type="compositionally biased region" description="Low complexity" evidence="1">
    <location>
        <begin position="378"/>
        <end position="389"/>
    </location>
</feature>
<dbReference type="InterPro" id="IPR035919">
    <property type="entry name" value="EAL_sf"/>
</dbReference>
<dbReference type="SUPFAM" id="SSF55073">
    <property type="entry name" value="Nucleotide cyclase"/>
    <property type="match status" value="1"/>
</dbReference>
<evidence type="ECO:0000259" key="2">
    <source>
        <dbReference type="PROSITE" id="PS50883"/>
    </source>
</evidence>
<dbReference type="PROSITE" id="PS50887">
    <property type="entry name" value="GGDEF"/>
    <property type="match status" value="1"/>
</dbReference>
<dbReference type="CDD" id="cd01948">
    <property type="entry name" value="EAL"/>
    <property type="match status" value="1"/>
</dbReference>
<dbReference type="InterPro" id="IPR029787">
    <property type="entry name" value="Nucleotide_cyclase"/>
</dbReference>
<dbReference type="Proteomes" id="UP000321832">
    <property type="component" value="Unassembled WGS sequence"/>
</dbReference>
<reference evidence="4 5" key="1">
    <citation type="submission" date="2019-08" db="EMBL/GenBank/DDBJ databases">
        <authorList>
            <person name="Khan S.A."/>
            <person name="Jeon C.O."/>
            <person name="Jeong S.E."/>
        </authorList>
    </citation>
    <scope>NUCLEOTIDE SEQUENCE [LARGE SCALE GENOMIC DNA]</scope>
    <source>
        <strain evidence="5">IMCC1728</strain>
    </source>
</reference>
<evidence type="ECO:0000313" key="5">
    <source>
        <dbReference type="Proteomes" id="UP000321832"/>
    </source>
</evidence>
<accession>A0A5C6U182</accession>
<dbReference type="SMART" id="SM00052">
    <property type="entry name" value="EAL"/>
    <property type="match status" value="1"/>
</dbReference>
<dbReference type="PANTHER" id="PTHR33121">
    <property type="entry name" value="CYCLIC DI-GMP PHOSPHODIESTERASE PDEF"/>
    <property type="match status" value="1"/>
</dbReference>
<dbReference type="PROSITE" id="PS50883">
    <property type="entry name" value="EAL"/>
    <property type="match status" value="1"/>
</dbReference>
<dbReference type="Pfam" id="PF00563">
    <property type="entry name" value="EAL"/>
    <property type="match status" value="1"/>
</dbReference>
<feature type="compositionally biased region" description="Gly residues" evidence="1">
    <location>
        <begin position="413"/>
        <end position="422"/>
    </location>
</feature>
<feature type="compositionally biased region" description="Low complexity" evidence="1">
    <location>
        <begin position="613"/>
        <end position="644"/>
    </location>
</feature>
<evidence type="ECO:0000313" key="4">
    <source>
        <dbReference type="EMBL" id="TXC66732.1"/>
    </source>
</evidence>
<gene>
    <name evidence="4" type="ORF">FSC37_15735</name>
</gene>
<dbReference type="PANTHER" id="PTHR33121:SF70">
    <property type="entry name" value="SIGNALING PROTEIN YKOW"/>
    <property type="match status" value="1"/>
</dbReference>
<feature type="domain" description="GGDEF" evidence="3">
    <location>
        <begin position="76"/>
        <end position="206"/>
    </location>
</feature>
<name>A0A5C6U182_9BURK</name>
<protein>
    <submittedName>
        <fullName evidence="4">EAL domain-containing protein</fullName>
    </submittedName>
</protein>
<feature type="region of interest" description="Disordered" evidence="1">
    <location>
        <begin position="378"/>
        <end position="484"/>
    </location>
</feature>
<evidence type="ECO:0000259" key="3">
    <source>
        <dbReference type="PROSITE" id="PS50887"/>
    </source>
</evidence>
<dbReference type="SUPFAM" id="SSF141868">
    <property type="entry name" value="EAL domain-like"/>
    <property type="match status" value="1"/>
</dbReference>
<comment type="caution">
    <text evidence="4">The sequence shown here is derived from an EMBL/GenBank/DDBJ whole genome shotgun (WGS) entry which is preliminary data.</text>
</comment>
<organism evidence="4 5">
    <name type="scientific">Piscinibacter aquaticus</name>
    <dbReference type="NCBI Taxonomy" id="392597"/>
    <lineage>
        <taxon>Bacteria</taxon>
        <taxon>Pseudomonadati</taxon>
        <taxon>Pseudomonadota</taxon>
        <taxon>Betaproteobacteria</taxon>
        <taxon>Burkholderiales</taxon>
        <taxon>Sphaerotilaceae</taxon>
        <taxon>Piscinibacter</taxon>
    </lineage>
</organism>
<feature type="region of interest" description="Disordered" evidence="1">
    <location>
        <begin position="550"/>
        <end position="655"/>
    </location>
</feature>
<dbReference type="InterPro" id="IPR050706">
    <property type="entry name" value="Cyclic-di-GMP_PDE-like"/>
</dbReference>
<dbReference type="GO" id="GO:0071111">
    <property type="term" value="F:cyclic-guanylate-specific phosphodiesterase activity"/>
    <property type="evidence" value="ECO:0007669"/>
    <property type="project" value="InterPro"/>
</dbReference>
<evidence type="ECO:0000256" key="1">
    <source>
        <dbReference type="SAM" id="MobiDB-lite"/>
    </source>
</evidence>
<keyword evidence="5" id="KW-1185">Reference proteome</keyword>
<dbReference type="InterPro" id="IPR000160">
    <property type="entry name" value="GGDEF_dom"/>
</dbReference>
<dbReference type="InterPro" id="IPR001633">
    <property type="entry name" value="EAL_dom"/>
</dbReference>
<dbReference type="NCBIfam" id="TIGR00254">
    <property type="entry name" value="GGDEF"/>
    <property type="match status" value="1"/>
</dbReference>
<proteinExistence type="predicted"/>
<dbReference type="EMBL" id="VOPW01000001">
    <property type="protein sequence ID" value="TXC66732.1"/>
    <property type="molecule type" value="Genomic_DNA"/>
</dbReference>
<feature type="compositionally biased region" description="Basic residues" evidence="1">
    <location>
        <begin position="587"/>
        <end position="598"/>
    </location>
</feature>
<dbReference type="Gene3D" id="3.30.70.270">
    <property type="match status" value="1"/>
</dbReference>
<dbReference type="InterPro" id="IPR043128">
    <property type="entry name" value="Rev_trsase/Diguanyl_cyclase"/>
</dbReference>
<dbReference type="Gene3D" id="3.20.20.450">
    <property type="entry name" value="EAL domain"/>
    <property type="match status" value="1"/>
</dbReference>
<dbReference type="Pfam" id="PF00990">
    <property type="entry name" value="GGDEF"/>
    <property type="match status" value="1"/>
</dbReference>
<feature type="domain" description="EAL" evidence="2">
    <location>
        <begin position="215"/>
        <end position="481"/>
    </location>
</feature>
<dbReference type="SMART" id="SM00267">
    <property type="entry name" value="GGDEF"/>
    <property type="match status" value="1"/>
</dbReference>
<dbReference type="AlphaFoldDB" id="A0A5C6U182"/>